<feature type="region of interest" description="Disordered" evidence="1">
    <location>
        <begin position="209"/>
        <end position="291"/>
    </location>
</feature>
<dbReference type="Pfam" id="PF00176">
    <property type="entry name" value="SNF2-rel_dom"/>
    <property type="match status" value="1"/>
</dbReference>
<dbReference type="EMBL" id="PGOL01000005">
    <property type="protein sequence ID" value="PKI79436.1"/>
    <property type="molecule type" value="Genomic_DNA"/>
</dbReference>
<dbReference type="STRING" id="22663.A0A2I0LG50"/>
<keyword evidence="4" id="KW-1185">Reference proteome</keyword>
<dbReference type="GO" id="GO:0005524">
    <property type="term" value="F:ATP binding"/>
    <property type="evidence" value="ECO:0007669"/>
    <property type="project" value="InterPro"/>
</dbReference>
<feature type="region of interest" description="Disordered" evidence="1">
    <location>
        <begin position="1"/>
        <end position="132"/>
    </location>
</feature>
<feature type="compositionally biased region" description="Polar residues" evidence="1">
    <location>
        <begin position="244"/>
        <end position="269"/>
    </location>
</feature>
<feature type="compositionally biased region" description="Basic and acidic residues" evidence="1">
    <location>
        <begin position="87"/>
        <end position="101"/>
    </location>
</feature>
<dbReference type="Gene3D" id="3.40.50.10810">
    <property type="entry name" value="Tandem AAA-ATPase domain"/>
    <property type="match status" value="1"/>
</dbReference>
<gene>
    <name evidence="3" type="ORF">CRG98_000183</name>
</gene>
<dbReference type="PANTHER" id="PTHR45629">
    <property type="entry name" value="SNF2/RAD54 FAMILY MEMBER"/>
    <property type="match status" value="1"/>
</dbReference>
<feature type="non-terminal residue" evidence="3">
    <location>
        <position position="531"/>
    </location>
</feature>
<dbReference type="Proteomes" id="UP000233551">
    <property type="component" value="Unassembled WGS sequence"/>
</dbReference>
<feature type="compositionally biased region" description="Basic and acidic residues" evidence="1">
    <location>
        <begin position="209"/>
        <end position="236"/>
    </location>
</feature>
<comment type="caution">
    <text evidence="3">The sequence shown here is derived from an EMBL/GenBank/DDBJ whole genome shotgun (WGS) entry which is preliminary data.</text>
</comment>
<sequence>MASRRKPQSLNDSHYRFLQDLTTPRPSNPSSSSFNPSSIPPPPSFHLGEEETGVAQPQPDKNRGGGDRDDSIPRFSMLSDSDSPLVPEERSREKAEIETRPRVSKVSSLDGEDTENIPPAKPEVSDIADKGNKQVKVKLQGRRRLCKISSRDGETADNTQPCDDPNFSDSADFDSPVPPKNCGGGNEDGNTNDIRDILNSLSSRLELLSIEKKRPSKDSSRADGWKPTKVEMIKDNEEADVPEYTSTGSSFSGISELPDNSSVKDNNLGGSIRNVKDEGHGDGRGRHESETNSLANRGVATMKGVDRVKVDDELETLGQSHSYLTERESYLQIGVEGHRQVCQHKIDSDADEDDCVLLSSRSHRTKFGSKEEDDGYVPLSSRNQGKELGKSRTQSEGFVNSSVVDASVDAEANAPFTLTGPRFTYKLPRAISKILYPHQVDGLKWLWSLHCQGKGGILGDDMGLGKTMQICSFLAGLFHSRLIKRVLVVTPKTLLSHWIKELSAVGLSEKTKEYFGTSAKARQYELDYILQ</sequence>
<dbReference type="InterPro" id="IPR000330">
    <property type="entry name" value="SNF2_N"/>
</dbReference>
<evidence type="ECO:0000313" key="3">
    <source>
        <dbReference type="EMBL" id="PKI79436.1"/>
    </source>
</evidence>
<accession>A0A2I0LG50</accession>
<feature type="domain" description="SNF2 N-terminal" evidence="2">
    <location>
        <begin position="438"/>
        <end position="503"/>
    </location>
</feature>
<feature type="region of interest" description="Disordered" evidence="1">
    <location>
        <begin position="146"/>
        <end position="195"/>
    </location>
</feature>
<evidence type="ECO:0000313" key="4">
    <source>
        <dbReference type="Proteomes" id="UP000233551"/>
    </source>
</evidence>
<dbReference type="PANTHER" id="PTHR45629:SF7">
    <property type="entry name" value="DNA EXCISION REPAIR PROTEIN ERCC-6-RELATED"/>
    <property type="match status" value="1"/>
</dbReference>
<organism evidence="3 4">
    <name type="scientific">Punica granatum</name>
    <name type="common">Pomegranate</name>
    <dbReference type="NCBI Taxonomy" id="22663"/>
    <lineage>
        <taxon>Eukaryota</taxon>
        <taxon>Viridiplantae</taxon>
        <taxon>Streptophyta</taxon>
        <taxon>Embryophyta</taxon>
        <taxon>Tracheophyta</taxon>
        <taxon>Spermatophyta</taxon>
        <taxon>Magnoliopsida</taxon>
        <taxon>eudicotyledons</taxon>
        <taxon>Gunneridae</taxon>
        <taxon>Pentapetalae</taxon>
        <taxon>rosids</taxon>
        <taxon>malvids</taxon>
        <taxon>Myrtales</taxon>
        <taxon>Lythraceae</taxon>
        <taxon>Punica</taxon>
    </lineage>
</organism>
<feature type="compositionally biased region" description="Basic and acidic residues" evidence="1">
    <location>
        <begin position="60"/>
        <end position="72"/>
    </location>
</feature>
<dbReference type="AlphaFoldDB" id="A0A2I0LG50"/>
<feature type="compositionally biased region" description="Basic and acidic residues" evidence="1">
    <location>
        <begin position="123"/>
        <end position="132"/>
    </location>
</feature>
<name>A0A2I0LG50_PUNGR</name>
<dbReference type="InterPro" id="IPR050496">
    <property type="entry name" value="SNF2_RAD54_helicase_repair"/>
</dbReference>
<feature type="region of interest" description="Disordered" evidence="1">
    <location>
        <begin position="366"/>
        <end position="392"/>
    </location>
</feature>
<feature type="compositionally biased region" description="Low complexity" evidence="1">
    <location>
        <begin position="24"/>
        <end position="37"/>
    </location>
</feature>
<evidence type="ECO:0000259" key="2">
    <source>
        <dbReference type="Pfam" id="PF00176"/>
    </source>
</evidence>
<evidence type="ECO:0000256" key="1">
    <source>
        <dbReference type="SAM" id="MobiDB-lite"/>
    </source>
</evidence>
<protein>
    <recommendedName>
        <fullName evidence="2">SNF2 N-terminal domain-containing protein</fullName>
    </recommendedName>
</protein>
<proteinExistence type="predicted"/>
<feature type="compositionally biased region" description="Basic and acidic residues" evidence="1">
    <location>
        <begin position="274"/>
        <end position="290"/>
    </location>
</feature>
<reference evidence="3 4" key="1">
    <citation type="submission" date="2017-11" db="EMBL/GenBank/DDBJ databases">
        <title>De-novo sequencing of pomegranate (Punica granatum L.) genome.</title>
        <authorList>
            <person name="Akparov Z."/>
            <person name="Amiraslanov A."/>
            <person name="Hajiyeva S."/>
            <person name="Abbasov M."/>
            <person name="Kaur K."/>
            <person name="Hamwieh A."/>
            <person name="Solovyev V."/>
            <person name="Salamov A."/>
            <person name="Braich B."/>
            <person name="Kosarev P."/>
            <person name="Mahmoud A."/>
            <person name="Hajiyev E."/>
            <person name="Babayeva S."/>
            <person name="Izzatullayeva V."/>
            <person name="Mammadov A."/>
            <person name="Mammadov A."/>
            <person name="Sharifova S."/>
            <person name="Ojaghi J."/>
            <person name="Eynullazada K."/>
            <person name="Bayramov B."/>
            <person name="Abdulazimova A."/>
            <person name="Shahmuradov I."/>
        </authorList>
    </citation>
    <scope>NUCLEOTIDE SEQUENCE [LARGE SCALE GENOMIC DNA]</scope>
    <source>
        <strain evidence="4">cv. AG2017</strain>
        <tissue evidence="3">Leaf</tissue>
    </source>
</reference>
<dbReference type="InterPro" id="IPR038718">
    <property type="entry name" value="SNF2-like_sf"/>
</dbReference>
<dbReference type="GO" id="GO:0015616">
    <property type="term" value="F:DNA translocase activity"/>
    <property type="evidence" value="ECO:0007669"/>
    <property type="project" value="TreeGrafter"/>
</dbReference>
<dbReference type="SUPFAM" id="SSF52540">
    <property type="entry name" value="P-loop containing nucleoside triphosphate hydrolases"/>
    <property type="match status" value="1"/>
</dbReference>
<dbReference type="InterPro" id="IPR027417">
    <property type="entry name" value="P-loop_NTPase"/>
</dbReference>